<evidence type="ECO:0000256" key="1">
    <source>
        <dbReference type="ARBA" id="ARBA00009437"/>
    </source>
</evidence>
<dbReference type="OrthoDB" id="9803714at2"/>
<dbReference type="PANTHER" id="PTHR30419">
    <property type="entry name" value="HTH-TYPE TRANSCRIPTIONAL REGULATOR YBHD"/>
    <property type="match status" value="1"/>
</dbReference>
<dbReference type="Gene3D" id="1.10.10.10">
    <property type="entry name" value="Winged helix-like DNA-binding domain superfamily/Winged helix DNA-binding domain"/>
    <property type="match status" value="1"/>
</dbReference>
<sequence>MELRVLRYFLSVAANKSVSKAAKQLHIIQPTLSRQIQELEEELGVSLLIRDHHRIRLSPKGEVFAQRASEIVKLCDKVQEEFSKKMKGTLSIGCIESNGSKEMAQWIAKFHRQFPEVHFEIFSADSQEIKQKLEAGLLDLGFLIEPVEKEEYEWIRLRSCDLMGLILLREDPLAKKKHIQKEDVYSLPLFLPYRKEVRKEILRFLEKEEKDLQIVGSSRLFSNVGYLVEQKMGYAIGVDGIIGLAESDKLVFRPFSPEIKMRTIMVWRKGRLLSPVAEAFLEFVKKELKT</sequence>
<evidence type="ECO:0000256" key="3">
    <source>
        <dbReference type="ARBA" id="ARBA00023125"/>
    </source>
</evidence>
<protein>
    <recommendedName>
        <fullName evidence="5">HTH lysR-type domain-containing protein</fullName>
    </recommendedName>
</protein>
<dbReference type="EMBL" id="MPKA01000079">
    <property type="protein sequence ID" value="OLU45794.1"/>
    <property type="molecule type" value="Genomic_DNA"/>
</dbReference>
<organism evidence="6 7">
    <name type="scientific">Dubosiella newyorkensis</name>
    <dbReference type="NCBI Taxonomy" id="1862672"/>
    <lineage>
        <taxon>Bacteria</taxon>
        <taxon>Bacillati</taxon>
        <taxon>Bacillota</taxon>
        <taxon>Erysipelotrichia</taxon>
        <taxon>Erysipelotrichales</taxon>
        <taxon>Erysipelotrichaceae</taxon>
        <taxon>Dubosiella</taxon>
    </lineage>
</organism>
<evidence type="ECO:0000313" key="7">
    <source>
        <dbReference type="Proteomes" id="UP000186705"/>
    </source>
</evidence>
<dbReference type="Gene3D" id="3.40.190.290">
    <property type="match status" value="1"/>
</dbReference>
<gene>
    <name evidence="6" type="ORF">BO225_07620</name>
</gene>
<dbReference type="PANTHER" id="PTHR30419:SF8">
    <property type="entry name" value="NITROGEN ASSIMILATION TRANSCRIPTIONAL ACTIVATOR-RELATED"/>
    <property type="match status" value="1"/>
</dbReference>
<feature type="domain" description="HTH lysR-type" evidence="5">
    <location>
        <begin position="1"/>
        <end position="58"/>
    </location>
</feature>
<dbReference type="GO" id="GO:0005829">
    <property type="term" value="C:cytosol"/>
    <property type="evidence" value="ECO:0007669"/>
    <property type="project" value="TreeGrafter"/>
</dbReference>
<keyword evidence="3" id="KW-0238">DNA-binding</keyword>
<dbReference type="SUPFAM" id="SSF53850">
    <property type="entry name" value="Periplasmic binding protein-like II"/>
    <property type="match status" value="1"/>
</dbReference>
<dbReference type="SUPFAM" id="SSF46785">
    <property type="entry name" value="Winged helix' DNA-binding domain"/>
    <property type="match status" value="1"/>
</dbReference>
<keyword evidence="7" id="KW-1185">Reference proteome</keyword>
<dbReference type="RefSeq" id="WP_076341671.1">
    <property type="nucleotide sequence ID" value="NZ_JBGNFS010000004.1"/>
</dbReference>
<dbReference type="GO" id="GO:0003700">
    <property type="term" value="F:DNA-binding transcription factor activity"/>
    <property type="evidence" value="ECO:0007669"/>
    <property type="project" value="InterPro"/>
</dbReference>
<dbReference type="Pfam" id="PF00126">
    <property type="entry name" value="HTH_1"/>
    <property type="match status" value="1"/>
</dbReference>
<dbReference type="InterPro" id="IPR036388">
    <property type="entry name" value="WH-like_DNA-bd_sf"/>
</dbReference>
<dbReference type="Proteomes" id="UP000186705">
    <property type="component" value="Unassembled WGS sequence"/>
</dbReference>
<evidence type="ECO:0000259" key="5">
    <source>
        <dbReference type="PROSITE" id="PS50931"/>
    </source>
</evidence>
<dbReference type="PROSITE" id="PS50931">
    <property type="entry name" value="HTH_LYSR"/>
    <property type="match status" value="1"/>
</dbReference>
<keyword evidence="2" id="KW-0805">Transcription regulation</keyword>
<dbReference type="GeneID" id="78275804"/>
<accession>A0A1U7NLP9</accession>
<dbReference type="InterPro" id="IPR005119">
    <property type="entry name" value="LysR_subst-bd"/>
</dbReference>
<dbReference type="FunFam" id="1.10.10.10:FF:000001">
    <property type="entry name" value="LysR family transcriptional regulator"/>
    <property type="match status" value="1"/>
</dbReference>
<reference evidence="6 7" key="1">
    <citation type="submission" date="2016-11" db="EMBL/GenBank/DDBJ databases">
        <title>Description of two novel members of the family Erysipelotrichaceae: Ileibacterium lipovorans gen. nov., sp. nov. and Dubosiella newyorkensis, gen. nov., sp. nov.</title>
        <authorList>
            <person name="Cox L.M."/>
            <person name="Sohn J."/>
            <person name="Tyrrell K.L."/>
            <person name="Citron D.M."/>
            <person name="Lawson P.A."/>
            <person name="Patel N.B."/>
            <person name="Iizumi T."/>
            <person name="Perez-Perez G.I."/>
            <person name="Goldstein E.J."/>
            <person name="Blaser M.J."/>
        </authorList>
    </citation>
    <scope>NUCLEOTIDE SEQUENCE [LARGE SCALE GENOMIC DNA]</scope>
    <source>
        <strain evidence="6 7">NYU-BL-A4</strain>
    </source>
</reference>
<dbReference type="PRINTS" id="PR00039">
    <property type="entry name" value="HTHLYSR"/>
</dbReference>
<dbReference type="GO" id="GO:0003677">
    <property type="term" value="F:DNA binding"/>
    <property type="evidence" value="ECO:0007669"/>
    <property type="project" value="UniProtKB-KW"/>
</dbReference>
<dbReference type="AlphaFoldDB" id="A0A1U7NLP9"/>
<dbReference type="InterPro" id="IPR050950">
    <property type="entry name" value="HTH-type_LysR_regulators"/>
</dbReference>
<keyword evidence="4" id="KW-0804">Transcription</keyword>
<comment type="caution">
    <text evidence="6">The sequence shown here is derived from an EMBL/GenBank/DDBJ whole genome shotgun (WGS) entry which is preliminary data.</text>
</comment>
<dbReference type="InterPro" id="IPR000847">
    <property type="entry name" value="LysR_HTH_N"/>
</dbReference>
<dbReference type="Pfam" id="PF03466">
    <property type="entry name" value="LysR_substrate"/>
    <property type="match status" value="1"/>
</dbReference>
<evidence type="ECO:0000313" key="6">
    <source>
        <dbReference type="EMBL" id="OLU45794.1"/>
    </source>
</evidence>
<comment type="similarity">
    <text evidence="1">Belongs to the LysR transcriptional regulatory family.</text>
</comment>
<dbReference type="InterPro" id="IPR036390">
    <property type="entry name" value="WH_DNA-bd_sf"/>
</dbReference>
<evidence type="ECO:0000256" key="2">
    <source>
        <dbReference type="ARBA" id="ARBA00023015"/>
    </source>
</evidence>
<dbReference type="STRING" id="1862672.BO225_07620"/>
<evidence type="ECO:0000256" key="4">
    <source>
        <dbReference type="ARBA" id="ARBA00023163"/>
    </source>
</evidence>
<name>A0A1U7NLP9_9FIRM</name>
<proteinExistence type="inferred from homology"/>
<dbReference type="CDD" id="cd05466">
    <property type="entry name" value="PBP2_LTTR_substrate"/>
    <property type="match status" value="1"/>
</dbReference>